<dbReference type="CDD" id="cd04186">
    <property type="entry name" value="GT_2_like_c"/>
    <property type="match status" value="1"/>
</dbReference>
<comment type="caution">
    <text evidence="1">The sequence shown here is derived from an EMBL/GenBank/DDBJ whole genome shotgun (WGS) entry which is preliminary data.</text>
</comment>
<dbReference type="GO" id="GO:0016740">
    <property type="term" value="F:transferase activity"/>
    <property type="evidence" value="ECO:0007669"/>
    <property type="project" value="UniProtKB-KW"/>
</dbReference>
<gene>
    <name evidence="1" type="ORF">UY81_C0001G0014</name>
</gene>
<protein>
    <submittedName>
        <fullName evidence="1">Glycosyl transferase family 2</fullName>
    </submittedName>
</protein>
<evidence type="ECO:0000313" key="1">
    <source>
        <dbReference type="EMBL" id="KKW37198.1"/>
    </source>
</evidence>
<dbReference type="InterPro" id="IPR029044">
    <property type="entry name" value="Nucleotide-diphossugar_trans"/>
</dbReference>
<evidence type="ECO:0000313" key="2">
    <source>
        <dbReference type="Proteomes" id="UP000034290"/>
    </source>
</evidence>
<dbReference type="SUPFAM" id="SSF53448">
    <property type="entry name" value="Nucleotide-diphospho-sugar transferases"/>
    <property type="match status" value="1"/>
</dbReference>
<dbReference type="EMBL" id="LCRM01000001">
    <property type="protein sequence ID" value="KKW37198.1"/>
    <property type="molecule type" value="Genomic_DNA"/>
</dbReference>
<name>A0A0G1Y198_9BACT</name>
<sequence length="245" mass="28452">AAPKLAYEVLVVDNNPFARLPSTFETEFPDVRFLKSDRHRGFGGGQNFAFAQARGRHVLVFNPDIFASYGNLEALVAYLDAHPDVGIVGAQLRNPDGSLQDSCYRFDRPFVKVLRRTPFRHLPLIARLIRHHLMQDHPRDVVMDVDWLMGACLMVRRELYERLGGFDEGFVMYFEDTDLCRRAWESGARVVYHPEVVMVHYHRREGAHGNLFSQLFIRANRLHLASWVRYTKKYARVSHPRRSNV</sequence>
<dbReference type="Gene3D" id="3.90.550.10">
    <property type="entry name" value="Spore Coat Polysaccharide Biosynthesis Protein SpsA, Chain A"/>
    <property type="match status" value="1"/>
</dbReference>
<dbReference type="AlphaFoldDB" id="A0A0G1Y198"/>
<dbReference type="Proteomes" id="UP000034290">
    <property type="component" value="Unassembled WGS sequence"/>
</dbReference>
<feature type="non-terminal residue" evidence="1">
    <location>
        <position position="1"/>
    </location>
</feature>
<accession>A0A0G1Y198</accession>
<dbReference type="PANTHER" id="PTHR43179">
    <property type="entry name" value="RHAMNOSYLTRANSFERASE WBBL"/>
    <property type="match status" value="1"/>
</dbReference>
<dbReference type="Pfam" id="PF13641">
    <property type="entry name" value="Glyco_tranf_2_3"/>
    <property type="match status" value="1"/>
</dbReference>
<organism evidence="1 2">
    <name type="scientific">Candidatus Giovannonibacteria bacterium GW2011_GWA2_53_7</name>
    <dbReference type="NCBI Taxonomy" id="1618650"/>
    <lineage>
        <taxon>Bacteria</taxon>
        <taxon>Candidatus Giovannoniibacteriota</taxon>
    </lineage>
</organism>
<reference evidence="1 2" key="1">
    <citation type="journal article" date="2015" name="Nature">
        <title>rRNA introns, odd ribosomes, and small enigmatic genomes across a large radiation of phyla.</title>
        <authorList>
            <person name="Brown C.T."/>
            <person name="Hug L.A."/>
            <person name="Thomas B.C."/>
            <person name="Sharon I."/>
            <person name="Castelle C.J."/>
            <person name="Singh A."/>
            <person name="Wilkins M.J."/>
            <person name="Williams K.H."/>
            <person name="Banfield J.F."/>
        </authorList>
    </citation>
    <scope>NUCLEOTIDE SEQUENCE [LARGE SCALE GENOMIC DNA]</scope>
</reference>
<keyword evidence="1" id="KW-0808">Transferase</keyword>
<dbReference type="PANTHER" id="PTHR43179:SF7">
    <property type="entry name" value="RHAMNOSYLTRANSFERASE WBBL"/>
    <property type="match status" value="1"/>
</dbReference>
<proteinExistence type="predicted"/>